<dbReference type="AlphaFoldDB" id="A0A0E0M433"/>
<proteinExistence type="predicted"/>
<dbReference type="HOGENOM" id="CLU_2926731_0_0_1"/>
<evidence type="ECO:0000313" key="3">
    <source>
        <dbReference type="Proteomes" id="UP000026962"/>
    </source>
</evidence>
<reference evidence="2" key="2">
    <citation type="submission" date="2018-05" db="EMBL/GenBank/DDBJ databases">
        <title>OpunRS2 (Oryza punctata Reference Sequence Version 2).</title>
        <authorList>
            <person name="Zhang J."/>
            <person name="Kudrna D."/>
            <person name="Lee S."/>
            <person name="Talag J."/>
            <person name="Welchert J."/>
            <person name="Wing R.A."/>
        </authorList>
    </citation>
    <scope>NUCLEOTIDE SEQUENCE [LARGE SCALE GENOMIC DNA]</scope>
</reference>
<protein>
    <submittedName>
        <fullName evidence="2">Uncharacterized protein</fullName>
    </submittedName>
</protein>
<dbReference type="Proteomes" id="UP000026962">
    <property type="component" value="Chromosome 9"/>
</dbReference>
<dbReference type="Gramene" id="OPUNC09G16780.1">
    <property type="protein sequence ID" value="OPUNC09G16780.1"/>
    <property type="gene ID" value="OPUNC09G16780"/>
</dbReference>
<organism evidence="2">
    <name type="scientific">Oryza punctata</name>
    <name type="common">Red rice</name>
    <dbReference type="NCBI Taxonomy" id="4537"/>
    <lineage>
        <taxon>Eukaryota</taxon>
        <taxon>Viridiplantae</taxon>
        <taxon>Streptophyta</taxon>
        <taxon>Embryophyta</taxon>
        <taxon>Tracheophyta</taxon>
        <taxon>Spermatophyta</taxon>
        <taxon>Magnoliopsida</taxon>
        <taxon>Liliopsida</taxon>
        <taxon>Poales</taxon>
        <taxon>Poaceae</taxon>
        <taxon>BOP clade</taxon>
        <taxon>Oryzoideae</taxon>
        <taxon>Oryzeae</taxon>
        <taxon>Oryzinae</taxon>
        <taxon>Oryza</taxon>
    </lineage>
</organism>
<feature type="region of interest" description="Disordered" evidence="1">
    <location>
        <begin position="1"/>
        <end position="20"/>
    </location>
</feature>
<evidence type="ECO:0000256" key="1">
    <source>
        <dbReference type="SAM" id="MobiDB-lite"/>
    </source>
</evidence>
<dbReference type="EnsemblPlants" id="OPUNC09G16780.1">
    <property type="protein sequence ID" value="OPUNC09G16780.1"/>
    <property type="gene ID" value="OPUNC09G16780"/>
</dbReference>
<evidence type="ECO:0000313" key="2">
    <source>
        <dbReference type="EnsemblPlants" id="OPUNC09G16780.1"/>
    </source>
</evidence>
<name>A0A0E0M433_ORYPU</name>
<reference evidence="2" key="1">
    <citation type="submission" date="2015-04" db="UniProtKB">
        <authorList>
            <consortium name="EnsemblPlants"/>
        </authorList>
    </citation>
    <scope>IDENTIFICATION</scope>
</reference>
<sequence>MAESKSGEDEGSANLPEQIDSGSWWRPALLPVTGGVGVDNNTARRLLPSPEPRLSLFGLIR</sequence>
<accession>A0A0E0M433</accession>
<keyword evidence="3" id="KW-1185">Reference proteome</keyword>